<comment type="caution">
    <text evidence="3">The sequence shown here is derived from an EMBL/GenBank/DDBJ whole genome shotgun (WGS) entry which is preliminary data.</text>
</comment>
<evidence type="ECO:0000313" key="3">
    <source>
        <dbReference type="EMBL" id="RUO50451.1"/>
    </source>
</evidence>
<keyword evidence="1" id="KW-0812">Transmembrane</keyword>
<accession>A0A432XP91</accession>
<dbReference type="InterPro" id="IPR000073">
    <property type="entry name" value="AB_hydrolase_1"/>
</dbReference>
<dbReference type="InterPro" id="IPR036390">
    <property type="entry name" value="WH_DNA-bd_sf"/>
</dbReference>
<evidence type="ECO:0000259" key="2">
    <source>
        <dbReference type="Pfam" id="PF12697"/>
    </source>
</evidence>
<evidence type="ECO:0000256" key="1">
    <source>
        <dbReference type="SAM" id="Phobius"/>
    </source>
</evidence>
<dbReference type="Proteomes" id="UP000287330">
    <property type="component" value="Unassembled WGS sequence"/>
</dbReference>
<dbReference type="InterPro" id="IPR029058">
    <property type="entry name" value="AB_hydrolase_fold"/>
</dbReference>
<dbReference type="AlphaFoldDB" id="A0A432XP91"/>
<dbReference type="Pfam" id="PF12697">
    <property type="entry name" value="Abhydrolase_6"/>
    <property type="match status" value="1"/>
</dbReference>
<protein>
    <recommendedName>
        <fullName evidence="2">AB hydrolase-1 domain-containing protein</fullName>
    </recommendedName>
</protein>
<reference evidence="4" key="1">
    <citation type="journal article" date="2018" name="Front. Microbiol.">
        <title>Genome-Based Analysis Reveals the Taxonomy and Diversity of the Family Idiomarinaceae.</title>
        <authorList>
            <person name="Liu Y."/>
            <person name="Lai Q."/>
            <person name="Shao Z."/>
        </authorList>
    </citation>
    <scope>NUCLEOTIDE SEQUENCE [LARGE SCALE GENOMIC DNA]</scope>
    <source>
        <strain evidence="4">F23</strain>
    </source>
</reference>
<feature type="domain" description="AB hydrolase-1" evidence="2">
    <location>
        <begin position="164"/>
        <end position="267"/>
    </location>
</feature>
<evidence type="ECO:0000313" key="4">
    <source>
        <dbReference type="Proteomes" id="UP000287330"/>
    </source>
</evidence>
<organism evidence="3 4">
    <name type="scientific">Idiomarina fontislapidosi</name>
    <dbReference type="NCBI Taxonomy" id="263723"/>
    <lineage>
        <taxon>Bacteria</taxon>
        <taxon>Pseudomonadati</taxon>
        <taxon>Pseudomonadota</taxon>
        <taxon>Gammaproteobacteria</taxon>
        <taxon>Alteromonadales</taxon>
        <taxon>Idiomarinaceae</taxon>
        <taxon>Idiomarina</taxon>
    </lineage>
</organism>
<dbReference type="PANTHER" id="PTHR12277:SF81">
    <property type="entry name" value="PROTEIN ABHD13"/>
    <property type="match status" value="1"/>
</dbReference>
<dbReference type="SUPFAM" id="SSF53474">
    <property type="entry name" value="alpha/beta-Hydrolases"/>
    <property type="match status" value="1"/>
</dbReference>
<dbReference type="EMBL" id="PIPV01000015">
    <property type="protein sequence ID" value="RUO50451.1"/>
    <property type="molecule type" value="Genomic_DNA"/>
</dbReference>
<proteinExistence type="predicted"/>
<dbReference type="InterPro" id="IPR036388">
    <property type="entry name" value="WH-like_DNA-bd_sf"/>
</dbReference>
<dbReference type="Gene3D" id="3.40.50.1820">
    <property type="entry name" value="alpha/beta hydrolase"/>
    <property type="match status" value="1"/>
</dbReference>
<keyword evidence="1" id="KW-1133">Transmembrane helix</keyword>
<sequence length="367" mass="40679">MSNPLCYKSIYSTITYRLYNVNKNFIPQIILVFLISTSLAACSTISIKESSFLRDQQQVVLYYLTRFGPSTADQVAENTAYPVTAIKTRLEKLEDKQLVVVNSGKWSISEQYRQNDRQYVQSIENYNDKALQDSLEHHNYSTRIIQPNGFQMASFIAESANQTLVVFPGNGFNLVPDALALENLLAPHRNVFVMEYPGMGDSKGDLTIDSLRDAASKFFTVVSKHPSVENTEIAVYGFSLGGFVATEVATSFEVDALILDSTAPDMQSWIDANVPLYAKVFVNVEADNALTQVNNSALLKDLTYPMLFIVGSDDNITPPSLVESLYSSAEKSTDKNFVLLDGVGHGGSLEQPEFKASIDTFMSKLTK</sequence>
<keyword evidence="1" id="KW-0472">Membrane</keyword>
<keyword evidence="4" id="KW-1185">Reference proteome</keyword>
<dbReference type="OrthoDB" id="9814831at2"/>
<name>A0A432XP91_9GAMM</name>
<dbReference type="PANTHER" id="PTHR12277">
    <property type="entry name" value="ALPHA/BETA HYDROLASE DOMAIN-CONTAINING PROTEIN"/>
    <property type="match status" value="1"/>
</dbReference>
<feature type="transmembrane region" description="Helical" evidence="1">
    <location>
        <begin position="25"/>
        <end position="47"/>
    </location>
</feature>
<dbReference type="Gene3D" id="1.10.10.10">
    <property type="entry name" value="Winged helix-like DNA-binding domain superfamily/Winged helix DNA-binding domain"/>
    <property type="match status" value="1"/>
</dbReference>
<gene>
    <name evidence="3" type="ORF">CWE25_12745</name>
</gene>
<dbReference type="SUPFAM" id="SSF46785">
    <property type="entry name" value="Winged helix' DNA-binding domain"/>
    <property type="match status" value="1"/>
</dbReference>